<dbReference type="RefSeq" id="XP_001804669.1">
    <property type="nucleotide sequence ID" value="XM_001804617.1"/>
</dbReference>
<dbReference type="AlphaFoldDB" id="Q0U0X3"/>
<dbReference type="GeneID" id="5981594"/>
<sequence>MALTKLVKMLLAFVLVALAAASNCDPSCRKIVLDCAKAIGPYNAKAIIPVDMSQCLSLLFWKFDVSGAWSWGSAEDAYYECGDGGELECSGEELDAQDHQNSEELDHDLDISTYYGQAFVHQDEEALNWSLMTHSPPPSGPPTPPSKRDDPIHCGFGCNINECALVCMPQSYIDSYKKYPGNQWFDNNGAEVTVTLRSGVWKCNGGGCVRTTQTGECWTWCDQYGLNCQLMCKGKKTMRKRGHCWEMCDPGGLHCSITCNAEKEKRQCREVCDETGKCTSECVDEPKKTCWQACDSQGENCREECSVVGNID</sequence>
<evidence type="ECO:0000313" key="2">
    <source>
        <dbReference type="EMBL" id="EAT78025.2"/>
    </source>
</evidence>
<dbReference type="Proteomes" id="UP000001055">
    <property type="component" value="Unassembled WGS sequence"/>
</dbReference>
<dbReference type="VEuPathDB" id="FungiDB:JI435_144850"/>
<accession>Q0U0X3</accession>
<evidence type="ECO:0000256" key="1">
    <source>
        <dbReference type="SAM" id="SignalP"/>
    </source>
</evidence>
<keyword evidence="1" id="KW-0732">Signal</keyword>
<name>Q0U0X3_PHANO</name>
<protein>
    <submittedName>
        <fullName evidence="2">Uncharacterized protein</fullName>
    </submittedName>
</protein>
<gene>
    <name evidence="2" type="ORF">SNOG_14485</name>
</gene>
<proteinExistence type="predicted"/>
<dbReference type="InParanoid" id="Q0U0X3"/>
<dbReference type="EMBL" id="CH445356">
    <property type="protein sequence ID" value="EAT78025.2"/>
    <property type="molecule type" value="Genomic_DNA"/>
</dbReference>
<organism evidence="2 3">
    <name type="scientific">Phaeosphaeria nodorum (strain SN15 / ATCC MYA-4574 / FGSC 10173)</name>
    <name type="common">Glume blotch fungus</name>
    <name type="synonym">Parastagonospora nodorum</name>
    <dbReference type="NCBI Taxonomy" id="321614"/>
    <lineage>
        <taxon>Eukaryota</taxon>
        <taxon>Fungi</taxon>
        <taxon>Dikarya</taxon>
        <taxon>Ascomycota</taxon>
        <taxon>Pezizomycotina</taxon>
        <taxon>Dothideomycetes</taxon>
        <taxon>Pleosporomycetidae</taxon>
        <taxon>Pleosporales</taxon>
        <taxon>Pleosporineae</taxon>
        <taxon>Phaeosphaeriaceae</taxon>
        <taxon>Parastagonospora</taxon>
    </lineage>
</organism>
<dbReference type="KEGG" id="pno:SNOG_14485"/>
<feature type="chain" id="PRO_5004177612" evidence="1">
    <location>
        <begin position="22"/>
        <end position="312"/>
    </location>
</feature>
<reference evidence="3" key="1">
    <citation type="journal article" date="2007" name="Plant Cell">
        <title>Dothideomycete-plant interactions illuminated by genome sequencing and EST analysis of the wheat pathogen Stagonospora nodorum.</title>
        <authorList>
            <person name="Hane J.K."/>
            <person name="Lowe R.G."/>
            <person name="Solomon P.S."/>
            <person name="Tan K.C."/>
            <person name="Schoch C.L."/>
            <person name="Spatafora J.W."/>
            <person name="Crous P.W."/>
            <person name="Kodira C."/>
            <person name="Birren B.W."/>
            <person name="Galagan J.E."/>
            <person name="Torriani S.F."/>
            <person name="McDonald B.A."/>
            <person name="Oliver R.P."/>
        </authorList>
    </citation>
    <scope>NUCLEOTIDE SEQUENCE [LARGE SCALE GENOMIC DNA]</scope>
    <source>
        <strain evidence="3">SN15 / ATCC MYA-4574 / FGSC 10173</strain>
    </source>
</reference>
<evidence type="ECO:0000313" key="3">
    <source>
        <dbReference type="Proteomes" id="UP000001055"/>
    </source>
</evidence>
<feature type="signal peptide" evidence="1">
    <location>
        <begin position="1"/>
        <end position="21"/>
    </location>
</feature>